<keyword evidence="1" id="KW-1133">Transmembrane helix</keyword>
<organism evidence="2 3">
    <name type="scientific">Kocuria atrinae</name>
    <dbReference type="NCBI Taxonomy" id="592377"/>
    <lineage>
        <taxon>Bacteria</taxon>
        <taxon>Bacillati</taxon>
        <taxon>Actinomycetota</taxon>
        <taxon>Actinomycetes</taxon>
        <taxon>Micrococcales</taxon>
        <taxon>Micrococcaceae</taxon>
        <taxon>Kocuria</taxon>
    </lineage>
</organism>
<dbReference type="EMBL" id="BAAAQA010000013">
    <property type="protein sequence ID" value="GAA2114469.1"/>
    <property type="molecule type" value="Genomic_DNA"/>
</dbReference>
<feature type="transmembrane region" description="Helical" evidence="1">
    <location>
        <begin position="7"/>
        <end position="28"/>
    </location>
</feature>
<comment type="caution">
    <text evidence="2">The sequence shown here is derived from an EMBL/GenBank/DDBJ whole genome shotgun (WGS) entry which is preliminary data.</text>
</comment>
<keyword evidence="1" id="KW-0812">Transmembrane</keyword>
<name>A0ABN2XNP3_9MICC</name>
<keyword evidence="3" id="KW-1185">Reference proteome</keyword>
<evidence type="ECO:0000256" key="1">
    <source>
        <dbReference type="SAM" id="Phobius"/>
    </source>
</evidence>
<proteinExistence type="predicted"/>
<feature type="transmembrane region" description="Helical" evidence="1">
    <location>
        <begin position="34"/>
        <end position="54"/>
    </location>
</feature>
<keyword evidence="1" id="KW-0472">Membrane</keyword>
<evidence type="ECO:0008006" key="4">
    <source>
        <dbReference type="Google" id="ProtNLM"/>
    </source>
</evidence>
<gene>
    <name evidence="2" type="ORF">GCM10009824_11730</name>
</gene>
<accession>A0ABN2XNP3</accession>
<dbReference type="RefSeq" id="WP_344224079.1">
    <property type="nucleotide sequence ID" value="NZ_BAAAQA010000013.1"/>
</dbReference>
<evidence type="ECO:0000313" key="3">
    <source>
        <dbReference type="Proteomes" id="UP001500166"/>
    </source>
</evidence>
<dbReference type="Proteomes" id="UP001500166">
    <property type="component" value="Unassembled WGS sequence"/>
</dbReference>
<protein>
    <recommendedName>
        <fullName evidence="4">DUF2892 domain-containing protein</fullName>
    </recommendedName>
</protein>
<sequence>MNSTAKLGRVLGVAAIIVGAGIILVTALTEAGNLATGFLGFMTVITGACAVMMANRQDTQQADTSRSSDDAFR</sequence>
<reference evidence="3" key="1">
    <citation type="journal article" date="2019" name="Int. J. Syst. Evol. Microbiol.">
        <title>The Global Catalogue of Microorganisms (GCM) 10K type strain sequencing project: providing services to taxonomists for standard genome sequencing and annotation.</title>
        <authorList>
            <consortium name="The Broad Institute Genomics Platform"/>
            <consortium name="The Broad Institute Genome Sequencing Center for Infectious Disease"/>
            <person name="Wu L."/>
            <person name="Ma J."/>
        </authorList>
    </citation>
    <scope>NUCLEOTIDE SEQUENCE [LARGE SCALE GENOMIC DNA]</scope>
    <source>
        <strain evidence="3">JCM 15914</strain>
    </source>
</reference>
<evidence type="ECO:0000313" key="2">
    <source>
        <dbReference type="EMBL" id="GAA2114469.1"/>
    </source>
</evidence>